<proteinExistence type="predicted"/>
<accession>A0ABN2EM19</accession>
<sequence>MVELLAVLPDRLDTAMTDVQADGSGNVEGGLDVEYGSGDQGFEVKNLSGCHSAPQVDAANHEPKSSGRLPRPPRAVYCADHRPGWLAWACGSIRCGREQVLGGVPDSAAGEVAMPWPS</sequence>
<evidence type="ECO:0000256" key="1">
    <source>
        <dbReference type="SAM" id="MobiDB-lite"/>
    </source>
</evidence>
<evidence type="ECO:0000313" key="3">
    <source>
        <dbReference type="Proteomes" id="UP001500393"/>
    </source>
</evidence>
<dbReference type="EMBL" id="BAAAOS010000058">
    <property type="protein sequence ID" value="GAA1609889.1"/>
    <property type="molecule type" value="Genomic_DNA"/>
</dbReference>
<protein>
    <submittedName>
        <fullName evidence="2">Uncharacterized protein</fullName>
    </submittedName>
</protein>
<gene>
    <name evidence="2" type="ORF">GCM10009789_75330</name>
</gene>
<evidence type="ECO:0000313" key="2">
    <source>
        <dbReference type="EMBL" id="GAA1609889.1"/>
    </source>
</evidence>
<keyword evidence="3" id="KW-1185">Reference proteome</keyword>
<reference evidence="2 3" key="1">
    <citation type="journal article" date="2019" name="Int. J. Syst. Evol. Microbiol.">
        <title>The Global Catalogue of Microorganisms (GCM) 10K type strain sequencing project: providing services to taxonomists for standard genome sequencing and annotation.</title>
        <authorList>
            <consortium name="The Broad Institute Genomics Platform"/>
            <consortium name="The Broad Institute Genome Sequencing Center for Infectious Disease"/>
            <person name="Wu L."/>
            <person name="Ma J."/>
        </authorList>
    </citation>
    <scope>NUCLEOTIDE SEQUENCE [LARGE SCALE GENOMIC DNA]</scope>
    <source>
        <strain evidence="2 3">JCM 14969</strain>
    </source>
</reference>
<comment type="caution">
    <text evidence="2">The sequence shown here is derived from an EMBL/GenBank/DDBJ whole genome shotgun (WGS) entry which is preliminary data.</text>
</comment>
<feature type="region of interest" description="Disordered" evidence="1">
    <location>
        <begin position="53"/>
        <end position="72"/>
    </location>
</feature>
<dbReference type="Proteomes" id="UP001500393">
    <property type="component" value="Unassembled WGS sequence"/>
</dbReference>
<name>A0ABN2EM19_9ACTN</name>
<organism evidence="2 3">
    <name type="scientific">Kribbella sancticallisti</name>
    <dbReference type="NCBI Taxonomy" id="460087"/>
    <lineage>
        <taxon>Bacteria</taxon>
        <taxon>Bacillati</taxon>
        <taxon>Actinomycetota</taxon>
        <taxon>Actinomycetes</taxon>
        <taxon>Propionibacteriales</taxon>
        <taxon>Kribbellaceae</taxon>
        <taxon>Kribbella</taxon>
    </lineage>
</organism>